<dbReference type="InterPro" id="IPR036259">
    <property type="entry name" value="MFS_trans_sf"/>
</dbReference>
<gene>
    <name evidence="8" type="ORF">NAG76_00025</name>
</gene>
<dbReference type="PANTHER" id="PTHR43826:SF3">
    <property type="entry name" value="GLUCOSE-6-PHOSPHATE EXCHANGER SLC37A4"/>
    <property type="match status" value="1"/>
</dbReference>
<feature type="transmembrane region" description="Helical" evidence="6">
    <location>
        <begin position="295"/>
        <end position="315"/>
    </location>
</feature>
<feature type="transmembrane region" description="Helical" evidence="6">
    <location>
        <begin position="79"/>
        <end position="95"/>
    </location>
</feature>
<organism evidence="8 9">
    <name type="scientific">Candidatus Pristimantibacillus lignocellulolyticus</name>
    <dbReference type="NCBI Taxonomy" id="2994561"/>
    <lineage>
        <taxon>Bacteria</taxon>
        <taxon>Bacillati</taxon>
        <taxon>Bacillota</taxon>
        <taxon>Bacilli</taxon>
        <taxon>Bacillales</taxon>
        <taxon>Paenibacillaceae</taxon>
        <taxon>Candidatus Pristimantibacillus</taxon>
    </lineage>
</organism>
<evidence type="ECO:0000256" key="3">
    <source>
        <dbReference type="ARBA" id="ARBA00022692"/>
    </source>
</evidence>
<dbReference type="GO" id="GO:0005886">
    <property type="term" value="C:plasma membrane"/>
    <property type="evidence" value="ECO:0007669"/>
    <property type="project" value="UniProtKB-SubCell"/>
</dbReference>
<keyword evidence="3 6" id="KW-0812">Transmembrane</keyword>
<dbReference type="Gene3D" id="1.20.1250.20">
    <property type="entry name" value="MFS general substrate transporter like domains"/>
    <property type="match status" value="2"/>
</dbReference>
<dbReference type="InterPro" id="IPR000849">
    <property type="entry name" value="Sugar_P_transporter"/>
</dbReference>
<dbReference type="KEGG" id="plig:NAG76_00025"/>
<feature type="transmembrane region" description="Helical" evidence="6">
    <location>
        <begin position="136"/>
        <end position="156"/>
    </location>
</feature>
<feature type="transmembrane region" description="Helical" evidence="6">
    <location>
        <begin position="7"/>
        <end position="27"/>
    </location>
</feature>
<keyword evidence="4 6" id="KW-1133">Transmembrane helix</keyword>
<evidence type="ECO:0000256" key="2">
    <source>
        <dbReference type="ARBA" id="ARBA00022448"/>
    </source>
</evidence>
<proteinExistence type="predicted"/>
<feature type="transmembrane region" description="Helical" evidence="6">
    <location>
        <begin position="47"/>
        <end position="67"/>
    </location>
</feature>
<feature type="transmembrane region" description="Helical" evidence="6">
    <location>
        <begin position="321"/>
        <end position="346"/>
    </location>
</feature>
<dbReference type="SUPFAM" id="SSF103473">
    <property type="entry name" value="MFS general substrate transporter"/>
    <property type="match status" value="1"/>
</dbReference>
<keyword evidence="2" id="KW-0813">Transport</keyword>
<dbReference type="InterPro" id="IPR020846">
    <property type="entry name" value="MFS_dom"/>
</dbReference>
<dbReference type="AlphaFoldDB" id="A0A9J6ZET9"/>
<evidence type="ECO:0000313" key="9">
    <source>
        <dbReference type="Proteomes" id="UP001056756"/>
    </source>
</evidence>
<evidence type="ECO:0000256" key="1">
    <source>
        <dbReference type="ARBA" id="ARBA00004651"/>
    </source>
</evidence>
<evidence type="ECO:0000256" key="6">
    <source>
        <dbReference type="SAM" id="Phobius"/>
    </source>
</evidence>
<dbReference type="EMBL" id="CP097899">
    <property type="protein sequence ID" value="URN94682.1"/>
    <property type="molecule type" value="Genomic_DNA"/>
</dbReference>
<dbReference type="Proteomes" id="UP001056756">
    <property type="component" value="Chromosome"/>
</dbReference>
<dbReference type="PIRSF" id="PIRSF002808">
    <property type="entry name" value="Hexose_phosphate_transp"/>
    <property type="match status" value="1"/>
</dbReference>
<evidence type="ECO:0000256" key="4">
    <source>
        <dbReference type="ARBA" id="ARBA00022989"/>
    </source>
</evidence>
<feature type="domain" description="Major facilitator superfamily (MFS) profile" evidence="7">
    <location>
        <begin position="14"/>
        <end position="409"/>
    </location>
</feature>
<evidence type="ECO:0000313" key="8">
    <source>
        <dbReference type="EMBL" id="URN94682.1"/>
    </source>
</evidence>
<protein>
    <submittedName>
        <fullName evidence="8">MFS transporter</fullName>
    </submittedName>
</protein>
<dbReference type="InterPro" id="IPR051337">
    <property type="entry name" value="OPA_Antiporter"/>
</dbReference>
<evidence type="ECO:0000259" key="7">
    <source>
        <dbReference type="PROSITE" id="PS50850"/>
    </source>
</evidence>
<evidence type="ECO:0000256" key="5">
    <source>
        <dbReference type="ARBA" id="ARBA00023136"/>
    </source>
</evidence>
<feature type="transmembrane region" description="Helical" evidence="6">
    <location>
        <begin position="262"/>
        <end position="283"/>
    </location>
</feature>
<dbReference type="Pfam" id="PF07690">
    <property type="entry name" value="MFS_1"/>
    <property type="match status" value="1"/>
</dbReference>
<reference evidence="8" key="1">
    <citation type="submission" date="2022-05" db="EMBL/GenBank/DDBJ databases">
        <title>Novel bacterial taxa in a minimal lignocellulolytic consortium and its capacity to transform plastics disclosed by genome-resolved metagenomics.</title>
        <authorList>
            <person name="Rodriguez C.A.D."/>
            <person name="Diaz-Garcia L."/>
            <person name="Herrera K."/>
            <person name="Tarazona N.A."/>
            <person name="Sproer C."/>
            <person name="Overmann J."/>
            <person name="Jimenez D.J."/>
        </authorList>
    </citation>
    <scope>NUCLEOTIDE SEQUENCE</scope>
    <source>
        <strain evidence="8">MAG5</strain>
    </source>
</reference>
<dbReference type="GO" id="GO:0035435">
    <property type="term" value="P:phosphate ion transmembrane transport"/>
    <property type="evidence" value="ECO:0007669"/>
    <property type="project" value="TreeGrafter"/>
</dbReference>
<feature type="transmembrane region" description="Helical" evidence="6">
    <location>
        <begin position="383"/>
        <end position="402"/>
    </location>
</feature>
<name>A0A9J6ZET9_9BACL</name>
<dbReference type="InterPro" id="IPR011701">
    <property type="entry name" value="MFS"/>
</dbReference>
<feature type="transmembrane region" description="Helical" evidence="6">
    <location>
        <begin position="168"/>
        <end position="187"/>
    </location>
</feature>
<sequence length="414" mass="46289">MTNAERLFRWQWTIFALSWLVYAVVYFGRVNLSVALPDIQEELQVSLTQIGIISTAFFWMYAIGKLINGIIADKISTKWFVFVGIFIAGISNIWFSVTHSLVLMIFIWSLNAYAQSGLWGSISTMLTSWFSYRQKAFIAVILSTSMVGGYILGWGLSGQLVVHSGWSTAFWVPGVVIVIVSIIWLFISKDHPQQIQLQSPNLYRQEAQRSDQIRTPLIKLIKKTKLSYIAIGGVAQGVVKDGIAIWAPIYLMQMHNLNLAEASWYVLFIPIMNFFGILASGYINKLAKGNEKISSIILLVIGLLSLFGLLWVGSINLYGGLLFLGVCSAAMFGANTIIMGVIPMAYSKYNAVSSVSGYLDFCAYLATGVAFVITGWLVDQFGWDIMINLWIGITVLGIMALFRNYQYERRIMKG</sequence>
<dbReference type="PROSITE" id="PS50850">
    <property type="entry name" value="MFS"/>
    <property type="match status" value="1"/>
</dbReference>
<feature type="transmembrane region" description="Helical" evidence="6">
    <location>
        <begin position="101"/>
        <end position="124"/>
    </location>
</feature>
<comment type="subcellular location">
    <subcellularLocation>
        <location evidence="1">Cell membrane</location>
        <topology evidence="1">Multi-pass membrane protein</topology>
    </subcellularLocation>
</comment>
<dbReference type="PANTHER" id="PTHR43826">
    <property type="entry name" value="GLUCOSE-6-PHOSPHATE EXCHANGER SLC37A4"/>
    <property type="match status" value="1"/>
</dbReference>
<feature type="transmembrane region" description="Helical" evidence="6">
    <location>
        <begin position="358"/>
        <end position="377"/>
    </location>
</feature>
<accession>A0A9J6ZET9</accession>
<feature type="transmembrane region" description="Helical" evidence="6">
    <location>
        <begin position="226"/>
        <end position="250"/>
    </location>
</feature>
<keyword evidence="5 6" id="KW-0472">Membrane</keyword>
<dbReference type="GO" id="GO:0061513">
    <property type="term" value="F:glucose 6-phosphate:phosphate antiporter activity"/>
    <property type="evidence" value="ECO:0007669"/>
    <property type="project" value="TreeGrafter"/>
</dbReference>